<reference evidence="4 5" key="1">
    <citation type="submission" date="2019-02" db="EMBL/GenBank/DDBJ databases">
        <title>Genomic Encyclopedia of Archaeal and Bacterial Type Strains, Phase II (KMG-II): from individual species to whole genera.</title>
        <authorList>
            <person name="Goeker M."/>
        </authorList>
    </citation>
    <scope>NUCLEOTIDE SEQUENCE [LARGE SCALE GENOMIC DNA]</scope>
    <source>
        <strain evidence="4 5">DSM 18101</strain>
    </source>
</reference>
<gene>
    <name evidence="4" type="ORF">BDD14_1687</name>
</gene>
<keyword evidence="2" id="KW-0472">Membrane</keyword>
<evidence type="ECO:0000313" key="5">
    <source>
        <dbReference type="Proteomes" id="UP000292958"/>
    </source>
</evidence>
<protein>
    <recommendedName>
        <fullName evidence="3">CAAX prenyl protease 2/Lysostaphin resistance protein A-like domain-containing protein</fullName>
    </recommendedName>
</protein>
<comment type="caution">
    <text evidence="4">The sequence shown here is derived from an EMBL/GenBank/DDBJ whole genome shotgun (WGS) entry which is preliminary data.</text>
</comment>
<keyword evidence="2" id="KW-1133">Transmembrane helix</keyword>
<name>A0A4Q7YR38_9BACT</name>
<feature type="transmembrane region" description="Helical" evidence="2">
    <location>
        <begin position="293"/>
        <end position="313"/>
    </location>
</feature>
<feature type="transmembrane region" description="Helical" evidence="2">
    <location>
        <begin position="187"/>
        <end position="219"/>
    </location>
</feature>
<feature type="domain" description="CAAX prenyl protease 2/Lysostaphin resistance protein A-like" evidence="3">
    <location>
        <begin position="184"/>
        <end position="300"/>
    </location>
</feature>
<sequence length="321" mass="34876">MSHSTIPPLPDEVPRVFSTPPLNPVADDPSLPPSRTAIVIEAPPPSEAPGPGVPARVPHLGHALLFVSFAGLVLILTQTVLLGMTHAAVDAQKMVTAAAHPKLLVAAMAITYVITLLGSFFVFPLLWQRSFGNGIQWDFSTARRNLHKLIPIGLITGFAVQAISSLIPVPKSIPMDNFFRTPSDVWLVAAFGTLLAPMFEEICFRGFLLPAFAIAYDWLSLPKTPAARERWHITTALSPASLVFAAILSSIFFALLHAEQLAHAWAALGVLFFVSLILTLVRIRTRSVACSTVVHASYNFSVFLTLFIATGGFRHLERMAR</sequence>
<evidence type="ECO:0000313" key="4">
    <source>
        <dbReference type="EMBL" id="RZU40242.1"/>
    </source>
</evidence>
<accession>A0A4Q7YR38</accession>
<feature type="region of interest" description="Disordered" evidence="1">
    <location>
        <begin position="1"/>
        <end position="29"/>
    </location>
</feature>
<feature type="transmembrane region" description="Helical" evidence="2">
    <location>
        <begin position="104"/>
        <end position="127"/>
    </location>
</feature>
<evidence type="ECO:0000259" key="3">
    <source>
        <dbReference type="Pfam" id="PF02517"/>
    </source>
</evidence>
<feature type="transmembrane region" description="Helical" evidence="2">
    <location>
        <begin position="148"/>
        <end position="167"/>
    </location>
</feature>
<dbReference type="EMBL" id="SHKW01000001">
    <property type="protein sequence ID" value="RZU40242.1"/>
    <property type="molecule type" value="Genomic_DNA"/>
</dbReference>
<feature type="transmembrane region" description="Helical" evidence="2">
    <location>
        <begin position="262"/>
        <end position="281"/>
    </location>
</feature>
<dbReference type="GO" id="GO:0004175">
    <property type="term" value="F:endopeptidase activity"/>
    <property type="evidence" value="ECO:0007669"/>
    <property type="project" value="UniProtKB-ARBA"/>
</dbReference>
<organism evidence="4 5">
    <name type="scientific">Edaphobacter modestus</name>
    <dbReference type="NCBI Taxonomy" id="388466"/>
    <lineage>
        <taxon>Bacteria</taxon>
        <taxon>Pseudomonadati</taxon>
        <taxon>Acidobacteriota</taxon>
        <taxon>Terriglobia</taxon>
        <taxon>Terriglobales</taxon>
        <taxon>Acidobacteriaceae</taxon>
        <taxon>Edaphobacter</taxon>
    </lineage>
</organism>
<proteinExistence type="predicted"/>
<dbReference type="Pfam" id="PF02517">
    <property type="entry name" value="Rce1-like"/>
    <property type="match status" value="1"/>
</dbReference>
<keyword evidence="2" id="KW-0812">Transmembrane</keyword>
<evidence type="ECO:0000256" key="2">
    <source>
        <dbReference type="SAM" id="Phobius"/>
    </source>
</evidence>
<dbReference type="InterPro" id="IPR003675">
    <property type="entry name" value="Rce1/LyrA-like_dom"/>
</dbReference>
<keyword evidence="5" id="KW-1185">Reference proteome</keyword>
<feature type="transmembrane region" description="Helical" evidence="2">
    <location>
        <begin position="63"/>
        <end position="84"/>
    </location>
</feature>
<evidence type="ECO:0000256" key="1">
    <source>
        <dbReference type="SAM" id="MobiDB-lite"/>
    </source>
</evidence>
<dbReference type="OrthoDB" id="113141at2"/>
<dbReference type="AlphaFoldDB" id="A0A4Q7YR38"/>
<feature type="transmembrane region" description="Helical" evidence="2">
    <location>
        <begin position="231"/>
        <end position="256"/>
    </location>
</feature>
<dbReference type="Proteomes" id="UP000292958">
    <property type="component" value="Unassembled WGS sequence"/>
</dbReference>
<dbReference type="RefSeq" id="WP_130418333.1">
    <property type="nucleotide sequence ID" value="NZ_SHKW01000001.1"/>
</dbReference>
<dbReference type="GO" id="GO:0080120">
    <property type="term" value="P:CAAX-box protein maturation"/>
    <property type="evidence" value="ECO:0007669"/>
    <property type="project" value="UniProtKB-ARBA"/>
</dbReference>